<accession>A0A6N8J1D8</accession>
<organism evidence="1 2">
    <name type="scientific">Ramlibacter pinisoli</name>
    <dbReference type="NCBI Taxonomy" id="2682844"/>
    <lineage>
        <taxon>Bacteria</taxon>
        <taxon>Pseudomonadati</taxon>
        <taxon>Pseudomonadota</taxon>
        <taxon>Betaproteobacteria</taxon>
        <taxon>Burkholderiales</taxon>
        <taxon>Comamonadaceae</taxon>
        <taxon>Ramlibacter</taxon>
    </lineage>
</organism>
<dbReference type="Proteomes" id="UP000469385">
    <property type="component" value="Unassembled WGS sequence"/>
</dbReference>
<dbReference type="AlphaFoldDB" id="A0A6N8J1D8"/>
<dbReference type="InterPro" id="IPR021317">
    <property type="entry name" value="DUF2917"/>
</dbReference>
<gene>
    <name evidence="1" type="ORF">GON04_21180</name>
</gene>
<sequence length="127" mass="13788">MRNRDWMLEGALSIVIRILHARCPMTATVTATPARIAMSRSTLLEVPQRSGARVASGAGTLWLTLDDDLRDIVLAAGESFEVPPGRRALVYALDDAVLELATDVAEVARPSPPRRRGWLAGFTPRPA</sequence>
<dbReference type="EMBL" id="WSEL01000009">
    <property type="protein sequence ID" value="MVQ31986.1"/>
    <property type="molecule type" value="Genomic_DNA"/>
</dbReference>
<dbReference type="Pfam" id="PF11142">
    <property type="entry name" value="DUF2917"/>
    <property type="match status" value="1"/>
</dbReference>
<evidence type="ECO:0000313" key="1">
    <source>
        <dbReference type="EMBL" id="MVQ31986.1"/>
    </source>
</evidence>
<evidence type="ECO:0000313" key="2">
    <source>
        <dbReference type="Proteomes" id="UP000469385"/>
    </source>
</evidence>
<comment type="caution">
    <text evidence="1">The sequence shown here is derived from an EMBL/GenBank/DDBJ whole genome shotgun (WGS) entry which is preliminary data.</text>
</comment>
<name>A0A6N8J1D8_9BURK</name>
<keyword evidence="2" id="KW-1185">Reference proteome</keyword>
<protein>
    <submittedName>
        <fullName evidence="1">DUF2917 domain-containing protein</fullName>
    </submittedName>
</protein>
<proteinExistence type="predicted"/>
<reference evidence="1 2" key="1">
    <citation type="submission" date="2019-12" db="EMBL/GenBank/DDBJ databases">
        <authorList>
            <person name="Huq M.A."/>
        </authorList>
    </citation>
    <scope>NUCLEOTIDE SEQUENCE [LARGE SCALE GENOMIC DNA]</scope>
    <source>
        <strain evidence="1 2">MAH-25</strain>
    </source>
</reference>